<dbReference type="EMBL" id="BQNB010015529">
    <property type="protein sequence ID" value="GJT41064.1"/>
    <property type="molecule type" value="Genomic_DNA"/>
</dbReference>
<comment type="caution">
    <text evidence="2">The sequence shown here is derived from an EMBL/GenBank/DDBJ whole genome shotgun (WGS) entry which is preliminary data.</text>
</comment>
<evidence type="ECO:0000313" key="3">
    <source>
        <dbReference type="Proteomes" id="UP001151760"/>
    </source>
</evidence>
<keyword evidence="1" id="KW-0175">Coiled coil</keyword>
<proteinExistence type="predicted"/>
<keyword evidence="3" id="KW-1185">Reference proteome</keyword>
<sequence>MKVEKDEDALDVTFFFEERGCEISMSNELHLLSFPSLYAHSGRSVGKKDHELSDLRSVFFFMKCPTNGSALDCCLNQDIAFVSVNPGIMTVRMSRSCFFRGRLPFEKLCARRSLDGLVPRADSDCWVSLALVVCTRRALCVKKEDVSSSSEPACVESLILSCKPCWSYARELLVGVYSDRLLWWDRFAYVAMEGMPGGSSAGLSMGRLEERAMAAMRVVNLRVSYQVDVRRRESEEFYTRHQDAPDDRATVRAEIEVLRRERLAYEREYSETRQALAV</sequence>
<gene>
    <name evidence="2" type="ORF">Tco_0940929</name>
</gene>
<accession>A0ABQ5DW17</accession>
<reference evidence="2" key="2">
    <citation type="submission" date="2022-01" db="EMBL/GenBank/DDBJ databases">
        <authorList>
            <person name="Yamashiro T."/>
            <person name="Shiraishi A."/>
            <person name="Satake H."/>
            <person name="Nakayama K."/>
        </authorList>
    </citation>
    <scope>NUCLEOTIDE SEQUENCE</scope>
</reference>
<dbReference type="Proteomes" id="UP001151760">
    <property type="component" value="Unassembled WGS sequence"/>
</dbReference>
<reference evidence="2" key="1">
    <citation type="journal article" date="2022" name="Int. J. Mol. Sci.">
        <title>Draft Genome of Tanacetum Coccineum: Genomic Comparison of Closely Related Tanacetum-Family Plants.</title>
        <authorList>
            <person name="Yamashiro T."/>
            <person name="Shiraishi A."/>
            <person name="Nakayama K."/>
            <person name="Satake H."/>
        </authorList>
    </citation>
    <scope>NUCLEOTIDE SEQUENCE</scope>
</reference>
<protein>
    <submittedName>
        <fullName evidence="2">Uncharacterized protein</fullName>
    </submittedName>
</protein>
<evidence type="ECO:0000256" key="1">
    <source>
        <dbReference type="SAM" id="Coils"/>
    </source>
</evidence>
<name>A0ABQ5DW17_9ASTR</name>
<evidence type="ECO:0000313" key="2">
    <source>
        <dbReference type="EMBL" id="GJT41064.1"/>
    </source>
</evidence>
<feature type="coiled-coil region" evidence="1">
    <location>
        <begin position="248"/>
        <end position="275"/>
    </location>
</feature>
<organism evidence="2 3">
    <name type="scientific">Tanacetum coccineum</name>
    <dbReference type="NCBI Taxonomy" id="301880"/>
    <lineage>
        <taxon>Eukaryota</taxon>
        <taxon>Viridiplantae</taxon>
        <taxon>Streptophyta</taxon>
        <taxon>Embryophyta</taxon>
        <taxon>Tracheophyta</taxon>
        <taxon>Spermatophyta</taxon>
        <taxon>Magnoliopsida</taxon>
        <taxon>eudicotyledons</taxon>
        <taxon>Gunneridae</taxon>
        <taxon>Pentapetalae</taxon>
        <taxon>asterids</taxon>
        <taxon>campanulids</taxon>
        <taxon>Asterales</taxon>
        <taxon>Asteraceae</taxon>
        <taxon>Asteroideae</taxon>
        <taxon>Anthemideae</taxon>
        <taxon>Anthemidinae</taxon>
        <taxon>Tanacetum</taxon>
    </lineage>
</organism>